<evidence type="ECO:0000256" key="7">
    <source>
        <dbReference type="ARBA" id="ARBA00047899"/>
    </source>
</evidence>
<feature type="domain" description="Protein kinase" evidence="9">
    <location>
        <begin position="56"/>
        <end position="319"/>
    </location>
</feature>
<dbReference type="InterPro" id="IPR011009">
    <property type="entry name" value="Kinase-like_dom_sf"/>
</dbReference>
<dbReference type="SMART" id="SM00220">
    <property type="entry name" value="S_TKc"/>
    <property type="match status" value="1"/>
</dbReference>
<evidence type="ECO:0000256" key="1">
    <source>
        <dbReference type="ARBA" id="ARBA00012513"/>
    </source>
</evidence>
<dbReference type="AlphaFoldDB" id="A0A9P8VYR4"/>
<dbReference type="GO" id="GO:0005524">
    <property type="term" value="F:ATP binding"/>
    <property type="evidence" value="ECO:0007669"/>
    <property type="project" value="UniProtKB-KW"/>
</dbReference>
<comment type="caution">
    <text evidence="10">The sequence shown here is derived from an EMBL/GenBank/DDBJ whole genome shotgun (WGS) entry which is preliminary data.</text>
</comment>
<keyword evidence="11" id="KW-1185">Reference proteome</keyword>
<evidence type="ECO:0000256" key="2">
    <source>
        <dbReference type="ARBA" id="ARBA00022527"/>
    </source>
</evidence>
<gene>
    <name evidence="10" type="ORF">B0T10DRAFT_412159</name>
</gene>
<dbReference type="OrthoDB" id="10252171at2759"/>
<keyword evidence="6" id="KW-0067">ATP-binding</keyword>
<dbReference type="PANTHER" id="PTHR24356">
    <property type="entry name" value="SERINE/THREONINE-PROTEIN KINASE"/>
    <property type="match status" value="1"/>
</dbReference>
<keyword evidence="2" id="KW-0723">Serine/threonine-protein kinase</keyword>
<keyword evidence="5 10" id="KW-0418">Kinase</keyword>
<dbReference type="EMBL" id="JAGPYM010000026">
    <property type="protein sequence ID" value="KAH6880451.1"/>
    <property type="molecule type" value="Genomic_DNA"/>
</dbReference>
<keyword evidence="4" id="KW-0547">Nucleotide-binding</keyword>
<name>A0A9P8VYR4_9HYPO</name>
<sequence>MDGQPLRPARQPKLPDLVRDSQLNVKFVPSASGPVTVHQRATRSDVRRRVLVEERWQRLKELGNGSYGHVWLEECVDGPMKGKLRAVKEMRKEPAYARELEALVKFSHQNVLEQALQGYVHCFVECFGWYESSENICIAMEYLEHGDLQGHVGHRFKEPEVKEIAFQLVEGLTYMHRDGFTHRDLKPANILVYRPGPQWWVKIADFGITKRAEHDTTALRSLIGTPGFLAPEVLGLVDSEDTPPSDSFTYTKAVDMWALGAVLFLLMARVPAFESPRQLAHHVLRKREFPMQKLKVAGASDECRDFIFKLMMADPDGRL</sequence>
<dbReference type="InterPro" id="IPR000719">
    <property type="entry name" value="Prot_kinase_dom"/>
</dbReference>
<reference evidence="10 11" key="1">
    <citation type="journal article" date="2021" name="Nat. Commun.">
        <title>Genetic determinants of endophytism in the Arabidopsis root mycobiome.</title>
        <authorList>
            <person name="Mesny F."/>
            <person name="Miyauchi S."/>
            <person name="Thiergart T."/>
            <person name="Pickel B."/>
            <person name="Atanasova L."/>
            <person name="Karlsson M."/>
            <person name="Huettel B."/>
            <person name="Barry K.W."/>
            <person name="Haridas S."/>
            <person name="Chen C."/>
            <person name="Bauer D."/>
            <person name="Andreopoulos W."/>
            <person name="Pangilinan J."/>
            <person name="LaButti K."/>
            <person name="Riley R."/>
            <person name="Lipzen A."/>
            <person name="Clum A."/>
            <person name="Drula E."/>
            <person name="Henrissat B."/>
            <person name="Kohler A."/>
            <person name="Grigoriev I.V."/>
            <person name="Martin F.M."/>
            <person name="Hacquard S."/>
        </authorList>
    </citation>
    <scope>NUCLEOTIDE SEQUENCE [LARGE SCALE GENOMIC DNA]</scope>
    <source>
        <strain evidence="10 11">MPI-CAGE-CH-0241</strain>
    </source>
</reference>
<accession>A0A9P8VYR4</accession>
<protein>
    <recommendedName>
        <fullName evidence="1">non-specific serine/threonine protein kinase</fullName>
        <ecNumber evidence="1">2.7.11.1</ecNumber>
    </recommendedName>
</protein>
<organism evidence="10 11">
    <name type="scientific">Thelonectria olida</name>
    <dbReference type="NCBI Taxonomy" id="1576542"/>
    <lineage>
        <taxon>Eukaryota</taxon>
        <taxon>Fungi</taxon>
        <taxon>Dikarya</taxon>
        <taxon>Ascomycota</taxon>
        <taxon>Pezizomycotina</taxon>
        <taxon>Sordariomycetes</taxon>
        <taxon>Hypocreomycetidae</taxon>
        <taxon>Hypocreales</taxon>
        <taxon>Nectriaceae</taxon>
        <taxon>Thelonectria</taxon>
    </lineage>
</organism>
<dbReference type="Pfam" id="PF00069">
    <property type="entry name" value="Pkinase"/>
    <property type="match status" value="1"/>
</dbReference>
<dbReference type="InterPro" id="IPR008271">
    <property type="entry name" value="Ser/Thr_kinase_AS"/>
</dbReference>
<dbReference type="InterPro" id="IPR050236">
    <property type="entry name" value="Ser_Thr_kinase_AGC"/>
</dbReference>
<feature type="non-terminal residue" evidence="10">
    <location>
        <position position="319"/>
    </location>
</feature>
<evidence type="ECO:0000256" key="5">
    <source>
        <dbReference type="ARBA" id="ARBA00022777"/>
    </source>
</evidence>
<evidence type="ECO:0000259" key="9">
    <source>
        <dbReference type="PROSITE" id="PS50011"/>
    </source>
</evidence>
<dbReference type="PROSITE" id="PS50011">
    <property type="entry name" value="PROTEIN_KINASE_DOM"/>
    <property type="match status" value="1"/>
</dbReference>
<proteinExistence type="predicted"/>
<dbReference type="PROSITE" id="PS00108">
    <property type="entry name" value="PROTEIN_KINASE_ST"/>
    <property type="match status" value="1"/>
</dbReference>
<evidence type="ECO:0000256" key="4">
    <source>
        <dbReference type="ARBA" id="ARBA00022741"/>
    </source>
</evidence>
<evidence type="ECO:0000313" key="11">
    <source>
        <dbReference type="Proteomes" id="UP000777438"/>
    </source>
</evidence>
<dbReference type="SUPFAM" id="SSF56112">
    <property type="entry name" value="Protein kinase-like (PK-like)"/>
    <property type="match status" value="1"/>
</dbReference>
<evidence type="ECO:0000256" key="3">
    <source>
        <dbReference type="ARBA" id="ARBA00022679"/>
    </source>
</evidence>
<keyword evidence="3" id="KW-0808">Transferase</keyword>
<dbReference type="Gene3D" id="1.10.510.10">
    <property type="entry name" value="Transferase(Phosphotransferase) domain 1"/>
    <property type="match status" value="1"/>
</dbReference>
<evidence type="ECO:0000256" key="6">
    <source>
        <dbReference type="ARBA" id="ARBA00022840"/>
    </source>
</evidence>
<dbReference type="Proteomes" id="UP000777438">
    <property type="component" value="Unassembled WGS sequence"/>
</dbReference>
<dbReference type="GO" id="GO:0004674">
    <property type="term" value="F:protein serine/threonine kinase activity"/>
    <property type="evidence" value="ECO:0007669"/>
    <property type="project" value="UniProtKB-KW"/>
</dbReference>
<evidence type="ECO:0000256" key="8">
    <source>
        <dbReference type="ARBA" id="ARBA00048679"/>
    </source>
</evidence>
<dbReference type="EC" id="2.7.11.1" evidence="1"/>
<comment type="catalytic activity">
    <reaction evidence="7">
        <text>L-threonyl-[protein] + ATP = O-phospho-L-threonyl-[protein] + ADP + H(+)</text>
        <dbReference type="Rhea" id="RHEA:46608"/>
        <dbReference type="Rhea" id="RHEA-COMP:11060"/>
        <dbReference type="Rhea" id="RHEA-COMP:11605"/>
        <dbReference type="ChEBI" id="CHEBI:15378"/>
        <dbReference type="ChEBI" id="CHEBI:30013"/>
        <dbReference type="ChEBI" id="CHEBI:30616"/>
        <dbReference type="ChEBI" id="CHEBI:61977"/>
        <dbReference type="ChEBI" id="CHEBI:456216"/>
        <dbReference type="EC" id="2.7.11.1"/>
    </reaction>
</comment>
<evidence type="ECO:0000313" key="10">
    <source>
        <dbReference type="EMBL" id="KAH6880451.1"/>
    </source>
</evidence>
<comment type="catalytic activity">
    <reaction evidence="8">
        <text>L-seryl-[protein] + ATP = O-phospho-L-seryl-[protein] + ADP + H(+)</text>
        <dbReference type="Rhea" id="RHEA:17989"/>
        <dbReference type="Rhea" id="RHEA-COMP:9863"/>
        <dbReference type="Rhea" id="RHEA-COMP:11604"/>
        <dbReference type="ChEBI" id="CHEBI:15378"/>
        <dbReference type="ChEBI" id="CHEBI:29999"/>
        <dbReference type="ChEBI" id="CHEBI:30616"/>
        <dbReference type="ChEBI" id="CHEBI:83421"/>
        <dbReference type="ChEBI" id="CHEBI:456216"/>
        <dbReference type="EC" id="2.7.11.1"/>
    </reaction>
</comment>